<dbReference type="InterPro" id="IPR006091">
    <property type="entry name" value="Acyl-CoA_Oxase/DH_mid-dom"/>
</dbReference>
<dbReference type="InterPro" id="IPR052547">
    <property type="entry name" value="Mito_Isobutyryl-CoADH"/>
</dbReference>
<feature type="domain" description="Acyl-CoA dehydrogenase/oxidase C-terminal" evidence="10">
    <location>
        <begin position="229"/>
        <end position="376"/>
    </location>
</feature>
<dbReference type="STRING" id="211460.YH63_19605"/>
<dbReference type="Gene3D" id="1.20.140.10">
    <property type="entry name" value="Butyryl-CoA Dehydrogenase, subunit A, domain 3"/>
    <property type="match status" value="1"/>
</dbReference>
<dbReference type="PROSITE" id="PS00072">
    <property type="entry name" value="ACYL_COA_DH_1"/>
    <property type="match status" value="1"/>
</dbReference>
<dbReference type="Pfam" id="PF02771">
    <property type="entry name" value="Acyl-CoA_dh_N"/>
    <property type="match status" value="1"/>
</dbReference>
<dbReference type="InterPro" id="IPR006089">
    <property type="entry name" value="Acyl-CoA_DH_CS"/>
</dbReference>
<dbReference type="RefSeq" id="WP_046830010.1">
    <property type="nucleotide sequence ID" value="NZ_LBIA02000001.1"/>
</dbReference>
<comment type="cofactor">
    <cofactor evidence="1 9">
        <name>FAD</name>
        <dbReference type="ChEBI" id="CHEBI:57692"/>
    </cofactor>
</comment>
<dbReference type="EMBL" id="LBIA02000001">
    <property type="protein sequence ID" value="TKT73493.1"/>
    <property type="molecule type" value="Genomic_DNA"/>
</dbReference>
<dbReference type="GO" id="GO:0009083">
    <property type="term" value="P:branched-chain amino acid catabolic process"/>
    <property type="evidence" value="ECO:0007669"/>
    <property type="project" value="UniProtKB-KW"/>
</dbReference>
<feature type="domain" description="Acyl-CoA dehydrogenase/oxidase N-terminal" evidence="12">
    <location>
        <begin position="6"/>
        <end position="117"/>
    </location>
</feature>
<evidence type="ECO:0000256" key="8">
    <source>
        <dbReference type="PIRSR" id="PIRSR634178-1"/>
    </source>
</evidence>
<dbReference type="CDD" id="cd01162">
    <property type="entry name" value="IBD"/>
    <property type="match status" value="1"/>
</dbReference>
<dbReference type="InterPro" id="IPR013786">
    <property type="entry name" value="AcylCoA_DH/ox_N"/>
</dbReference>
<comment type="pathway">
    <text evidence="2">Amino-acid degradation; L-valine degradation.</text>
</comment>
<dbReference type="Gene3D" id="2.40.110.10">
    <property type="entry name" value="Butyryl-CoA Dehydrogenase, subunit A, domain 2"/>
    <property type="match status" value="1"/>
</dbReference>
<dbReference type="InterPro" id="IPR009100">
    <property type="entry name" value="AcylCoA_DH/oxidase_NM_dom_sf"/>
</dbReference>
<dbReference type="FunFam" id="1.20.140.10:FF:000001">
    <property type="entry name" value="Acyl-CoA dehydrogenase"/>
    <property type="match status" value="1"/>
</dbReference>
<dbReference type="GO" id="GO:0050660">
    <property type="term" value="F:flavin adenine dinucleotide binding"/>
    <property type="evidence" value="ECO:0007669"/>
    <property type="project" value="InterPro"/>
</dbReference>
<evidence type="ECO:0000313" key="13">
    <source>
        <dbReference type="EMBL" id="TKT73493.1"/>
    </source>
</evidence>
<evidence type="ECO:0000256" key="4">
    <source>
        <dbReference type="ARBA" id="ARBA00022456"/>
    </source>
</evidence>
<dbReference type="Pfam" id="PF00441">
    <property type="entry name" value="Acyl-CoA_dh_1"/>
    <property type="match status" value="1"/>
</dbReference>
<dbReference type="OrthoDB" id="9775090at2"/>
<evidence type="ECO:0000259" key="10">
    <source>
        <dbReference type="Pfam" id="PF00441"/>
    </source>
</evidence>
<keyword evidence="6 9" id="KW-0274">FAD</keyword>
<dbReference type="InterPro" id="IPR037069">
    <property type="entry name" value="AcylCoA_DH/ox_N_sf"/>
</dbReference>
<dbReference type="Pfam" id="PF02770">
    <property type="entry name" value="Acyl-CoA_dh_M"/>
    <property type="match status" value="1"/>
</dbReference>
<dbReference type="Gene3D" id="1.10.540.10">
    <property type="entry name" value="Acyl-CoA dehydrogenase/oxidase, N-terminal domain"/>
    <property type="match status" value="1"/>
</dbReference>
<dbReference type="SUPFAM" id="SSF56645">
    <property type="entry name" value="Acyl-CoA dehydrogenase NM domain-like"/>
    <property type="match status" value="1"/>
</dbReference>
<evidence type="ECO:0000256" key="7">
    <source>
        <dbReference type="ARBA" id="ARBA00023002"/>
    </source>
</evidence>
<dbReference type="Proteomes" id="UP000034832">
    <property type="component" value="Unassembled WGS sequence"/>
</dbReference>
<evidence type="ECO:0000256" key="2">
    <source>
        <dbReference type="ARBA" id="ARBA00005109"/>
    </source>
</evidence>
<name>A0A4V6BEE2_9BRAD</name>
<evidence type="ECO:0000313" key="14">
    <source>
        <dbReference type="Proteomes" id="UP000034832"/>
    </source>
</evidence>
<keyword evidence="4" id="KW-0101">Branched-chain amino acid catabolism</keyword>
<evidence type="ECO:0000256" key="3">
    <source>
        <dbReference type="ARBA" id="ARBA00009347"/>
    </source>
</evidence>
<gene>
    <name evidence="13" type="ORF">YH63_019830</name>
</gene>
<proteinExistence type="inferred from homology"/>
<evidence type="ECO:0000256" key="9">
    <source>
        <dbReference type="RuleBase" id="RU362125"/>
    </source>
</evidence>
<dbReference type="AlphaFoldDB" id="A0A4V6BEE2"/>
<protein>
    <submittedName>
        <fullName evidence="13">Acyl-CoA dehydrogenase</fullName>
    </submittedName>
</protein>
<evidence type="ECO:0000259" key="12">
    <source>
        <dbReference type="Pfam" id="PF02771"/>
    </source>
</evidence>
<dbReference type="InterPro" id="IPR046373">
    <property type="entry name" value="Acyl-CoA_Oxase/DH_mid-dom_sf"/>
</dbReference>
<dbReference type="SUPFAM" id="SSF47203">
    <property type="entry name" value="Acyl-CoA dehydrogenase C-terminal domain-like"/>
    <property type="match status" value="1"/>
</dbReference>
<dbReference type="InterPro" id="IPR009075">
    <property type="entry name" value="AcylCo_DH/oxidase_C"/>
</dbReference>
<dbReference type="PIRSF" id="PIRSF016578">
    <property type="entry name" value="HsaA"/>
    <property type="match status" value="1"/>
</dbReference>
<evidence type="ECO:0000256" key="5">
    <source>
        <dbReference type="ARBA" id="ARBA00022630"/>
    </source>
</evidence>
<keyword evidence="14" id="KW-1185">Reference proteome</keyword>
<dbReference type="PROSITE" id="PS00073">
    <property type="entry name" value="ACYL_COA_DH_2"/>
    <property type="match status" value="1"/>
</dbReference>
<dbReference type="PANTHER" id="PTHR43831">
    <property type="entry name" value="ISOBUTYRYL-COA DEHYDROGENASE"/>
    <property type="match status" value="1"/>
</dbReference>
<dbReference type="InterPro" id="IPR036250">
    <property type="entry name" value="AcylCo_DH-like_C"/>
</dbReference>
<dbReference type="PANTHER" id="PTHR43831:SF1">
    <property type="entry name" value="ISOBUTYRYL-COA DEHYDROGENASE, MITOCHONDRIAL"/>
    <property type="match status" value="1"/>
</dbReference>
<dbReference type="GO" id="GO:0006629">
    <property type="term" value="P:lipid metabolic process"/>
    <property type="evidence" value="ECO:0007669"/>
    <property type="project" value="InterPro"/>
</dbReference>
<accession>A0A4V6BEE2</accession>
<evidence type="ECO:0000259" key="11">
    <source>
        <dbReference type="Pfam" id="PF02770"/>
    </source>
</evidence>
<sequence length="381" mass="41343">MQFALTEDQIAVRDMAREFAAEKIAPFALKWDEEKFFPVDVMREAAALGIGGIYIRDDVGGSALTRFDAALIFEALATGCPTVSAFISIHNMASWMIDHYGSDAQRQKWLPRLCTMELLASYCLTEPGAGSDAAALSTRAVRDGDHYVLNGQKQFISGAGKSDIYVVMARTGGNGAGGISTLVVEGDAPGLSFGANERKMGWNAQPTRAVIFENVRVPVANRIGEEGIGFKIAMSGLDGGRLNIAACSLGGAQSALDKSLAYLRERRAFGQRLDEFQALQFRLADMAIELEAARSFLWRAAAALDRKDPDATMLCAMAKRFGTDAGFEIANQALQLHGGYGYLSEYGVEKIVRDLRVHQILEGTNEIMRVIVARKLIEGGR</sequence>
<reference evidence="13" key="1">
    <citation type="submission" date="2019-04" db="EMBL/GenBank/DDBJ databases">
        <title>Whole genome sequencing of cave bacteria.</title>
        <authorList>
            <person name="Gan H.M."/>
            <person name="Barton H."/>
            <person name="Savka M.A."/>
        </authorList>
    </citation>
    <scope>NUCLEOTIDE SEQUENCE [LARGE SCALE GENOMIC DNA]</scope>
    <source>
        <strain evidence="13">LC387</strain>
    </source>
</reference>
<feature type="domain" description="Acyl-CoA oxidase/dehydrogenase middle" evidence="11">
    <location>
        <begin position="122"/>
        <end position="215"/>
    </location>
</feature>
<dbReference type="InterPro" id="IPR034178">
    <property type="entry name" value="IBD"/>
</dbReference>
<evidence type="ECO:0000256" key="1">
    <source>
        <dbReference type="ARBA" id="ARBA00001974"/>
    </source>
</evidence>
<organism evidence="13 14">
    <name type="scientific">Afipia massiliensis</name>
    <dbReference type="NCBI Taxonomy" id="211460"/>
    <lineage>
        <taxon>Bacteria</taxon>
        <taxon>Pseudomonadati</taxon>
        <taxon>Pseudomonadota</taxon>
        <taxon>Alphaproteobacteria</taxon>
        <taxon>Hyphomicrobiales</taxon>
        <taxon>Nitrobacteraceae</taxon>
        <taxon>Afipia</taxon>
    </lineage>
</organism>
<keyword evidence="5 9" id="KW-0285">Flavoprotein</keyword>
<dbReference type="FunFam" id="2.40.110.10:FF:000001">
    <property type="entry name" value="Acyl-CoA dehydrogenase, mitochondrial"/>
    <property type="match status" value="1"/>
</dbReference>
<comment type="similarity">
    <text evidence="3 9">Belongs to the acyl-CoA dehydrogenase family.</text>
</comment>
<keyword evidence="7 9" id="KW-0560">Oxidoreductase</keyword>
<evidence type="ECO:0000256" key="6">
    <source>
        <dbReference type="ARBA" id="ARBA00022827"/>
    </source>
</evidence>
<dbReference type="GO" id="GO:0003995">
    <property type="term" value="F:acyl-CoA dehydrogenase activity"/>
    <property type="evidence" value="ECO:0007669"/>
    <property type="project" value="InterPro"/>
</dbReference>
<comment type="caution">
    <text evidence="13">The sequence shown here is derived from an EMBL/GenBank/DDBJ whole genome shotgun (WGS) entry which is preliminary data.</text>
</comment>
<feature type="active site" description="Proton acceptor" evidence="8">
    <location>
        <position position="362"/>
    </location>
</feature>